<feature type="signal peptide" evidence="3">
    <location>
        <begin position="1"/>
        <end position="27"/>
    </location>
</feature>
<feature type="compositionally biased region" description="Polar residues" evidence="2">
    <location>
        <begin position="1097"/>
        <end position="1114"/>
    </location>
</feature>
<dbReference type="EMBL" id="RIBY02002034">
    <property type="protein sequence ID" value="KAH9826121.1"/>
    <property type="molecule type" value="Genomic_DNA"/>
</dbReference>
<comment type="caution">
    <text evidence="4">The sequence shown here is derived from an EMBL/GenBank/DDBJ whole genome shotgun (WGS) entry which is preliminary data.</text>
</comment>
<feature type="compositionally biased region" description="Polar residues" evidence="2">
    <location>
        <begin position="969"/>
        <end position="990"/>
    </location>
</feature>
<accession>A0A9W7SPD6</accession>
<evidence type="ECO:0000313" key="4">
    <source>
        <dbReference type="EMBL" id="KAH9826121.1"/>
    </source>
</evidence>
<feature type="region of interest" description="Disordered" evidence="2">
    <location>
        <begin position="461"/>
        <end position="492"/>
    </location>
</feature>
<feature type="compositionally biased region" description="Low complexity" evidence="2">
    <location>
        <begin position="849"/>
        <end position="883"/>
    </location>
</feature>
<evidence type="ECO:0000256" key="2">
    <source>
        <dbReference type="SAM" id="MobiDB-lite"/>
    </source>
</evidence>
<keyword evidence="1" id="KW-0175">Coiled coil</keyword>
<feature type="chain" id="PRO_5040813267" evidence="3">
    <location>
        <begin position="28"/>
        <end position="1258"/>
    </location>
</feature>
<feature type="compositionally biased region" description="Basic and acidic residues" evidence="2">
    <location>
        <begin position="461"/>
        <end position="480"/>
    </location>
</feature>
<feature type="region of interest" description="Disordered" evidence="2">
    <location>
        <begin position="831"/>
        <end position="885"/>
    </location>
</feature>
<protein>
    <submittedName>
        <fullName evidence="4">Tetratricopeptide repeat protein</fullName>
    </submittedName>
</protein>
<dbReference type="Proteomes" id="UP001138500">
    <property type="component" value="Unassembled WGS sequence"/>
</dbReference>
<organism evidence="4 5">
    <name type="scientific">Teratosphaeria destructans</name>
    <dbReference type="NCBI Taxonomy" id="418781"/>
    <lineage>
        <taxon>Eukaryota</taxon>
        <taxon>Fungi</taxon>
        <taxon>Dikarya</taxon>
        <taxon>Ascomycota</taxon>
        <taxon>Pezizomycotina</taxon>
        <taxon>Dothideomycetes</taxon>
        <taxon>Dothideomycetidae</taxon>
        <taxon>Mycosphaerellales</taxon>
        <taxon>Teratosphaeriaceae</taxon>
        <taxon>Teratosphaeria</taxon>
    </lineage>
</organism>
<keyword evidence="5" id="KW-1185">Reference proteome</keyword>
<sequence length="1258" mass="139302">MPGPFSALLASIGTVWLALQTYRHGSAVSNYLGLPSPSSYFYTLEPPSDAPDTSAAINAVTDDFPQPASTLTRVQHLFDTTTPVTVYHVPLDTATPDSSTADTATPPVASETTKPLIDCGFKWLGQPGRCEYVNHGATDLVAIETTTFSWLHQLWPPIAAVVAIGTVYLATLALCSLMVNTWYVLVFLRHSNTGRPYPFELQVRTGLVVGFIEAARARVLELKENATVASAEISRLKETLTHARRQLASLSKLQSTLDEKSEKLAKADQKIAELELDLGCRENELFRVESDRDRVLYKMEKQRNAHRSAIQKCLAENAEYIARLEAENEQLLAPPTEPFGLSKRLRERDRKIESLAADKEILQREVESRNQQISELQTALAEGGSRPQHRSPRSRKQKRDAHKTIEANRARLITKAAETSLRAELRVRIESEAALGQQLQTKVEIENRLLADLKAKAEHEEHLQQELQKKEADLQRKSQSETRLQNELQQKTERETILQDEVKKQGERETLLRNKLQQRKKRQLILQDEVKKQGERESLLQHELQQKTEREVALQDDLRRMVERETILQNELQRKLEREAAFQDQLQRNIGGETALQAQLQQKIESETVLQRQLQQKIESETALQHQLQQKLESETALQNQLMWTSSREKSLQHQLQQKIESETALQNALNQRTGRERALQDDLQQKTESELSLQTKLQTLHEDFELATKHLSTFERRMQEKWPTFKLDCGQHFSVSQLAAQFMTTSCKLKMSGQLISMFRTRVLERSAHWQPYKKDPNVKNPPWVIDIMNKMFLAETRFLDKETLRKQQTQVVAFGREVQHYMTLLNQDFKPLDSKNTPDGPLPNNLGQPAPAPVAGPAGQVGPPGTSSGSGQSQQSNTSMGDGKAQVCEHRAVRNITSKCHWGICEHDCCKVDTHQIARGKSPPAHPYAPPSGEANSCSAKSALPGGVAHSNIDPALLSSTHTTATGQDLQTSSQAQGPSSVKVTPEQTDAAGYVPPKIGGSNAARSSAQPIARSLAPASASNQQSFTPLPPPLNAMPIYKDQSTPAITKDQGTPAAKVGQGTERRIATPKGRFARRAKAGRVAEPSGGARVGLQSAQSPMQISAPQENGSGAASGPGLVDGSEPMDTAESNNAPEPMEGLESNDGSEPMDSLELNDGSEPMARLELNDDPEPMDGLDSNAGPAPLDHADHHDDPEPMDHSDHQAEPAPMDDTDPFEDCHDIDVPCQEGHGPYDTSKYGLCPQCVGQEDAVAERGQ</sequence>
<feature type="compositionally biased region" description="Basic residues" evidence="2">
    <location>
        <begin position="387"/>
        <end position="401"/>
    </location>
</feature>
<evidence type="ECO:0000313" key="5">
    <source>
        <dbReference type="Proteomes" id="UP001138500"/>
    </source>
</evidence>
<proteinExistence type="predicted"/>
<feature type="region of interest" description="Disordered" evidence="2">
    <location>
        <begin position="969"/>
        <end position="1225"/>
    </location>
</feature>
<evidence type="ECO:0000256" key="3">
    <source>
        <dbReference type="SAM" id="SignalP"/>
    </source>
</evidence>
<evidence type="ECO:0000256" key="1">
    <source>
        <dbReference type="SAM" id="Coils"/>
    </source>
</evidence>
<feature type="region of interest" description="Disordered" evidence="2">
    <location>
        <begin position="921"/>
        <end position="945"/>
    </location>
</feature>
<name>A0A9W7SPD6_9PEZI</name>
<keyword evidence="3" id="KW-0732">Signal</keyword>
<gene>
    <name evidence="4" type="ORF">Tdes44962_MAKER03774</name>
</gene>
<reference evidence="4 5" key="1">
    <citation type="journal article" date="2018" name="IMA Fungus">
        <title>IMA Genome-F 10: Nine draft genome sequences of Claviceps purpurea s.lat., including C. arundinis, C. humidiphila, and C. cf. spartinae, pseudomolecules for the pitch canker pathogen Fusarium circinatum, draft genome of Davidsoniella eucalypti, Grosmannia galeiformis, Quambalaria eucalypti, and Teratosphaeria destructans.</title>
        <authorList>
            <person name="Wingfield B.D."/>
            <person name="Liu M."/>
            <person name="Nguyen H.D."/>
            <person name="Lane F.A."/>
            <person name="Morgan S.W."/>
            <person name="De Vos L."/>
            <person name="Wilken P.M."/>
            <person name="Duong T.A."/>
            <person name="Aylward J."/>
            <person name="Coetzee M.P."/>
            <person name="Dadej K."/>
            <person name="De Beer Z.W."/>
            <person name="Findlay W."/>
            <person name="Havenga M."/>
            <person name="Kolarik M."/>
            <person name="Menzies J.G."/>
            <person name="Naidoo K."/>
            <person name="Pochopski O."/>
            <person name="Shoukouhi P."/>
            <person name="Santana Q.C."/>
            <person name="Seifert K.A."/>
            <person name="Soal N."/>
            <person name="Steenkamp E.T."/>
            <person name="Tatham C.T."/>
            <person name="van der Nest M.A."/>
            <person name="Wingfield M.J."/>
        </authorList>
    </citation>
    <scope>NUCLEOTIDE SEQUENCE [LARGE SCALE GENOMIC DNA]</scope>
    <source>
        <strain evidence="4">CMW44962</strain>
    </source>
</reference>
<feature type="coiled-coil region" evidence="1">
    <location>
        <begin position="212"/>
        <end position="284"/>
    </location>
</feature>
<reference evidence="4 5" key="2">
    <citation type="journal article" date="2021" name="Curr. Genet.">
        <title>Genetic response to nitrogen starvation in the aggressive Eucalyptus foliar pathogen Teratosphaeria destructans.</title>
        <authorList>
            <person name="Havenga M."/>
            <person name="Wingfield B.D."/>
            <person name="Wingfield M.J."/>
            <person name="Dreyer L.L."/>
            <person name="Roets F."/>
            <person name="Aylward J."/>
        </authorList>
    </citation>
    <scope>NUCLEOTIDE SEQUENCE [LARGE SCALE GENOMIC DNA]</scope>
    <source>
        <strain evidence="4">CMW44962</strain>
    </source>
</reference>
<dbReference type="OrthoDB" id="10690793at2759"/>
<dbReference type="AlphaFoldDB" id="A0A9W7SPD6"/>
<feature type="region of interest" description="Disordered" evidence="2">
    <location>
        <begin position="378"/>
        <end position="403"/>
    </location>
</feature>
<feature type="compositionally biased region" description="Basic and acidic residues" evidence="2">
    <location>
        <begin position="1189"/>
        <end position="1207"/>
    </location>
</feature>